<name>A0ABS5RE27_9MYCO</name>
<accession>A0ABS5RE27</accession>
<dbReference type="InterPro" id="IPR036397">
    <property type="entry name" value="RNaseH_sf"/>
</dbReference>
<protein>
    <submittedName>
        <fullName evidence="2">Transposase family protein</fullName>
    </submittedName>
</protein>
<dbReference type="PROSITE" id="PS50994">
    <property type="entry name" value="INTEGRASE"/>
    <property type="match status" value="1"/>
</dbReference>
<keyword evidence="3" id="KW-1185">Reference proteome</keyword>
<dbReference type="Gene3D" id="3.30.420.10">
    <property type="entry name" value="Ribonuclease H-like superfamily/Ribonuclease H"/>
    <property type="match status" value="1"/>
</dbReference>
<feature type="domain" description="Integrase catalytic" evidence="1">
    <location>
        <begin position="234"/>
        <end position="468"/>
    </location>
</feature>
<evidence type="ECO:0000313" key="3">
    <source>
        <dbReference type="Proteomes" id="UP001519535"/>
    </source>
</evidence>
<dbReference type="InterPro" id="IPR012337">
    <property type="entry name" value="RNaseH-like_sf"/>
</dbReference>
<dbReference type="SUPFAM" id="SSF53098">
    <property type="entry name" value="Ribonuclease H-like"/>
    <property type="match status" value="2"/>
</dbReference>
<dbReference type="PANTHER" id="PTHR35004:SF6">
    <property type="entry name" value="TRANSPOSASE"/>
    <property type="match status" value="1"/>
</dbReference>
<dbReference type="EMBL" id="JAHCLR010000003">
    <property type="protein sequence ID" value="MBS9532543.1"/>
    <property type="molecule type" value="Genomic_DNA"/>
</dbReference>
<gene>
    <name evidence="2" type="ORF">KIH27_02955</name>
</gene>
<dbReference type="PANTHER" id="PTHR35004">
    <property type="entry name" value="TRANSPOSASE RV3428C-RELATED"/>
    <property type="match status" value="1"/>
</dbReference>
<comment type="caution">
    <text evidence="2">The sequence shown here is derived from an EMBL/GenBank/DDBJ whole genome shotgun (WGS) entry which is preliminary data.</text>
</comment>
<reference evidence="2 3" key="1">
    <citation type="submission" date="2021-05" db="EMBL/GenBank/DDBJ databases">
        <title>Mycobacterium acidophilum sp. nov., an extremely acid-tolerant member of the genus Mycobacterium.</title>
        <authorList>
            <person name="Xia J."/>
        </authorList>
    </citation>
    <scope>NUCLEOTIDE SEQUENCE [LARGE SCALE GENOMIC DNA]</scope>
    <source>
        <strain evidence="2 3">M1</strain>
    </source>
</reference>
<sequence>MTASVELVLGSQVWFDGDVWTITEFGRGVVTLSSGQSVRTATISTLAMSAQPITEPSPSPQDRELVPVVLGMLDSAALADLERRANAVRSILDEPCLRKGDRGRAIERKAAELSVSTKTMRRWIEGYTQSGVAGLADSKLTRKRAPQVDPRWETMLKTVLVSFANASTPTRGAVIDATHRAVVTEYGADAVVLPSRSAAYRRVEVHSKGMYTFGSAKARRSAAGRPAGPYGRLRATRPGEYIVLDTNALDVFAMEPVTLRWVPVELTVAMDLYTRCVLGLRLMPVSTKSQDVANVLYQSVTQQFGIDDGEQSVWPFHGVPKNVLLGSEDIEAIAESSPDRRPALVPEIIVVDHGRQYLSAHVIGVCARFGISIQPAIPNKPTDKPTIERFFLTLRQSLLQHLPAYKGPDVYSRGKDVEGQAFYYVGELEQIIREWVGSVYHRTKHRGLCVPELGPGNFSPAEMWEIGLARSGALTLPARRDLAYEFLDVKWRTIQHYGVEINGQRYDGEGLNGFRGARSPYGGKHAGHWPFSIDTHDVRFVYFRNPDTNEWHCLEWEHAAGLHGPFGQDAADYAKSISLRQNRHVDPSQAVHDLLEAWSRDAVRTRRDRVLAKRIAAGRVSHSQPTIEEISDEDERMSASLPAVIDLVARRQQTRTHVTDDLDDVFDRYYDEHPDEAAFEVFDE</sequence>
<evidence type="ECO:0000259" key="1">
    <source>
        <dbReference type="PROSITE" id="PS50994"/>
    </source>
</evidence>
<evidence type="ECO:0000313" key="2">
    <source>
        <dbReference type="EMBL" id="MBS9532543.1"/>
    </source>
</evidence>
<dbReference type="Proteomes" id="UP001519535">
    <property type="component" value="Unassembled WGS sequence"/>
</dbReference>
<organism evidence="2 3">
    <name type="scientific">Mycolicibacter acidiphilus</name>
    <dbReference type="NCBI Taxonomy" id="2835306"/>
    <lineage>
        <taxon>Bacteria</taxon>
        <taxon>Bacillati</taxon>
        <taxon>Actinomycetota</taxon>
        <taxon>Actinomycetes</taxon>
        <taxon>Mycobacteriales</taxon>
        <taxon>Mycobacteriaceae</taxon>
        <taxon>Mycolicibacter</taxon>
    </lineage>
</organism>
<dbReference type="RefSeq" id="WP_214091419.1">
    <property type="nucleotide sequence ID" value="NZ_JAHCLR010000003.1"/>
</dbReference>
<dbReference type="InterPro" id="IPR001584">
    <property type="entry name" value="Integrase_cat-core"/>
</dbReference>
<proteinExistence type="predicted"/>